<protein>
    <submittedName>
        <fullName evidence="2">6-phosphogluconolactonase</fullName>
    </submittedName>
</protein>
<evidence type="ECO:0000256" key="1">
    <source>
        <dbReference type="ARBA" id="ARBA00005564"/>
    </source>
</evidence>
<dbReference type="OrthoDB" id="9790815at2"/>
<sequence length="341" mass="37639">MQQTYFLGGYTKRVNKGISSVTFDPSKTKFGPVIPVSALNNPTWLTLNENKDTLFAISKADKGGLTVLKKDANGIFITQSECFATDIPGCHISYHEATRTVYVSNYHHGSIDIYRYSEAGELSFIEQVTHSGSSVHKNQQSPHVHMTHFSKDQSQLYVCDLGTDEVYVYDIQNDGSLSEFSVTKFPAGTGPRHITLHPTLDVAYVIGELGNTTSVVRINEDKTLTVINTLPNVDASEVETSAGAAIRITQDGQFLYCSTRFSNLITAFKVDSVGMLSEIQRISTYGEIPRDFILDETEKFLLIPHQDTNMITVLNRDTKSGLLKKAKVTALAPECVNIVLA</sequence>
<dbReference type="GO" id="GO:0017057">
    <property type="term" value="F:6-phosphogluconolactonase activity"/>
    <property type="evidence" value="ECO:0007669"/>
    <property type="project" value="TreeGrafter"/>
</dbReference>
<dbReference type="PANTHER" id="PTHR30344:SF1">
    <property type="entry name" value="6-PHOSPHOGLUCONOLACTONASE"/>
    <property type="match status" value="1"/>
</dbReference>
<dbReference type="GO" id="GO:0005829">
    <property type="term" value="C:cytosol"/>
    <property type="evidence" value="ECO:0007669"/>
    <property type="project" value="TreeGrafter"/>
</dbReference>
<dbReference type="Proteomes" id="UP000189941">
    <property type="component" value="Unassembled WGS sequence"/>
</dbReference>
<evidence type="ECO:0000313" key="2">
    <source>
        <dbReference type="EMBL" id="SJZ76067.1"/>
    </source>
</evidence>
<name>A0A1T4NAF9_9LACT</name>
<dbReference type="InterPro" id="IPR019405">
    <property type="entry name" value="Lactonase_7-beta_prop"/>
</dbReference>
<comment type="similarity">
    <text evidence="1">Belongs to the cycloisomerase 2 family.</text>
</comment>
<dbReference type="Pfam" id="PF10282">
    <property type="entry name" value="Lactonase"/>
    <property type="match status" value="1"/>
</dbReference>
<keyword evidence="3" id="KW-1185">Reference proteome</keyword>
<dbReference type="InterPro" id="IPR011048">
    <property type="entry name" value="Haem_d1_sf"/>
</dbReference>
<evidence type="ECO:0000313" key="3">
    <source>
        <dbReference type="Proteomes" id="UP000189941"/>
    </source>
</evidence>
<organism evidence="2 3">
    <name type="scientific">Globicatella sulfidifaciens DSM 15739</name>
    <dbReference type="NCBI Taxonomy" id="1121925"/>
    <lineage>
        <taxon>Bacteria</taxon>
        <taxon>Bacillati</taxon>
        <taxon>Bacillota</taxon>
        <taxon>Bacilli</taxon>
        <taxon>Lactobacillales</taxon>
        <taxon>Aerococcaceae</taxon>
        <taxon>Globicatella</taxon>
    </lineage>
</organism>
<gene>
    <name evidence="2" type="ORF">SAMN02746011_01686</name>
</gene>
<dbReference type="RefSeq" id="WP_159443906.1">
    <property type="nucleotide sequence ID" value="NZ_FUWO01000017.1"/>
</dbReference>
<accession>A0A1T4NAF9</accession>
<dbReference type="InterPro" id="IPR050282">
    <property type="entry name" value="Cycloisomerase_2"/>
</dbReference>
<reference evidence="3" key="1">
    <citation type="submission" date="2017-02" db="EMBL/GenBank/DDBJ databases">
        <authorList>
            <person name="Varghese N."/>
            <person name="Submissions S."/>
        </authorList>
    </citation>
    <scope>NUCLEOTIDE SEQUENCE [LARGE SCALE GENOMIC DNA]</scope>
    <source>
        <strain evidence="3">DSM 15739</strain>
    </source>
</reference>
<dbReference type="AlphaFoldDB" id="A0A1T4NAF9"/>
<dbReference type="EMBL" id="FUWO01000017">
    <property type="protein sequence ID" value="SJZ76067.1"/>
    <property type="molecule type" value="Genomic_DNA"/>
</dbReference>
<proteinExistence type="inferred from homology"/>
<dbReference type="InterPro" id="IPR015943">
    <property type="entry name" value="WD40/YVTN_repeat-like_dom_sf"/>
</dbReference>
<dbReference type="STRING" id="1121925.SAMN02746011_01686"/>
<dbReference type="SUPFAM" id="SSF51004">
    <property type="entry name" value="C-terminal (heme d1) domain of cytochrome cd1-nitrite reductase"/>
    <property type="match status" value="1"/>
</dbReference>
<dbReference type="Gene3D" id="2.130.10.10">
    <property type="entry name" value="YVTN repeat-like/Quinoprotein amine dehydrogenase"/>
    <property type="match status" value="1"/>
</dbReference>
<dbReference type="PANTHER" id="PTHR30344">
    <property type="entry name" value="6-PHOSPHOGLUCONOLACTONASE-RELATED"/>
    <property type="match status" value="1"/>
</dbReference>